<reference evidence="1 2" key="1">
    <citation type="submission" date="2019-03" db="EMBL/GenBank/DDBJ databases">
        <title>Ramlibacter henchirensis DSM 14656, whole genome shotgun sequence.</title>
        <authorList>
            <person name="Zhang X."/>
            <person name="Feng G."/>
            <person name="Zhu H."/>
        </authorList>
    </citation>
    <scope>NUCLEOTIDE SEQUENCE [LARGE SCALE GENOMIC DNA]</scope>
    <source>
        <strain evidence="1 2">DSM 14656</strain>
    </source>
</reference>
<dbReference type="OrthoDB" id="8912507at2"/>
<name>A0A4Z0BVT7_9BURK</name>
<dbReference type="AlphaFoldDB" id="A0A4Z0BVT7"/>
<dbReference type="RefSeq" id="WP_135263905.1">
    <property type="nucleotide sequence ID" value="NZ_SMLM01000002.1"/>
</dbReference>
<evidence type="ECO:0000313" key="1">
    <source>
        <dbReference type="EMBL" id="TFZ02378.1"/>
    </source>
</evidence>
<gene>
    <name evidence="1" type="ORF">EZ313_14010</name>
</gene>
<dbReference type="EMBL" id="SMLM01000002">
    <property type="protein sequence ID" value="TFZ02378.1"/>
    <property type="molecule type" value="Genomic_DNA"/>
</dbReference>
<organism evidence="1 2">
    <name type="scientific">Ramlibacter henchirensis</name>
    <dbReference type="NCBI Taxonomy" id="204072"/>
    <lineage>
        <taxon>Bacteria</taxon>
        <taxon>Pseudomonadati</taxon>
        <taxon>Pseudomonadota</taxon>
        <taxon>Betaproteobacteria</taxon>
        <taxon>Burkholderiales</taxon>
        <taxon>Comamonadaceae</taxon>
        <taxon>Ramlibacter</taxon>
    </lineage>
</organism>
<proteinExistence type="predicted"/>
<evidence type="ECO:0000313" key="2">
    <source>
        <dbReference type="Proteomes" id="UP000298180"/>
    </source>
</evidence>
<sequence>MARLLQQLLSPFDSAADDARDHSYLPAGDDEFALGFECANPALQFDGWEPSGALPQGSSRGY</sequence>
<protein>
    <submittedName>
        <fullName evidence="1">Uncharacterized protein</fullName>
    </submittedName>
</protein>
<dbReference type="Proteomes" id="UP000298180">
    <property type="component" value="Unassembled WGS sequence"/>
</dbReference>
<keyword evidence="2" id="KW-1185">Reference proteome</keyword>
<accession>A0A4Z0BVT7</accession>
<comment type="caution">
    <text evidence="1">The sequence shown here is derived from an EMBL/GenBank/DDBJ whole genome shotgun (WGS) entry which is preliminary data.</text>
</comment>